<protein>
    <submittedName>
        <fullName evidence="2">Uncharacterized protein</fullName>
    </submittedName>
</protein>
<accession>A0ABT1NQ52</accession>
<evidence type="ECO:0000313" key="3">
    <source>
        <dbReference type="Proteomes" id="UP001206924"/>
    </source>
</evidence>
<gene>
    <name evidence="2" type="ORF">NNX28_07955</name>
</gene>
<evidence type="ECO:0000256" key="1">
    <source>
        <dbReference type="SAM" id="MobiDB-lite"/>
    </source>
</evidence>
<reference evidence="2 3" key="1">
    <citation type="submission" date="2022-07" db="EMBL/GenBank/DDBJ databases">
        <title>Novel species in genus Arthrobacter.</title>
        <authorList>
            <person name="Liu Y."/>
        </authorList>
    </citation>
    <scope>NUCLEOTIDE SEQUENCE [LARGE SCALE GENOMIC DNA]</scope>
    <source>
        <strain evidence="3">zg-Y859</strain>
    </source>
</reference>
<organism evidence="2 3">
    <name type="scientific">Arthrobacter jinronghuae</name>
    <dbReference type="NCBI Taxonomy" id="2964609"/>
    <lineage>
        <taxon>Bacteria</taxon>
        <taxon>Bacillati</taxon>
        <taxon>Actinomycetota</taxon>
        <taxon>Actinomycetes</taxon>
        <taxon>Micrococcales</taxon>
        <taxon>Micrococcaceae</taxon>
        <taxon>Arthrobacter</taxon>
    </lineage>
</organism>
<proteinExistence type="predicted"/>
<name>A0ABT1NQ52_9MICC</name>
<keyword evidence="3" id="KW-1185">Reference proteome</keyword>
<feature type="compositionally biased region" description="Low complexity" evidence="1">
    <location>
        <begin position="15"/>
        <end position="31"/>
    </location>
</feature>
<dbReference type="EMBL" id="JANFLP010000008">
    <property type="protein sequence ID" value="MCQ1949863.1"/>
    <property type="molecule type" value="Genomic_DNA"/>
</dbReference>
<dbReference type="Proteomes" id="UP001206924">
    <property type="component" value="Unassembled WGS sequence"/>
</dbReference>
<dbReference type="RefSeq" id="WP_255865372.1">
    <property type="nucleotide sequence ID" value="NZ_CP104263.1"/>
</dbReference>
<feature type="compositionally biased region" description="Polar residues" evidence="1">
    <location>
        <begin position="33"/>
        <end position="43"/>
    </location>
</feature>
<feature type="compositionally biased region" description="Low complexity" evidence="1">
    <location>
        <begin position="47"/>
        <end position="69"/>
    </location>
</feature>
<feature type="region of interest" description="Disordered" evidence="1">
    <location>
        <begin position="1"/>
        <end position="142"/>
    </location>
</feature>
<evidence type="ECO:0000313" key="2">
    <source>
        <dbReference type="EMBL" id="MCQ1949863.1"/>
    </source>
</evidence>
<sequence>MAASLLTTGCGGGADAVPADPAASLDPALPGQTAVQPAPQTGCPSGADAVPTDPAAPVEPAPAVQSVPPDEAASEATPTDPDPCGLSSARTAPLDETGYWTQERMDSATSAPMPVENEPRREGSRSPSDPSETIGVTPATSR</sequence>
<comment type="caution">
    <text evidence="2">The sequence shown here is derived from an EMBL/GenBank/DDBJ whole genome shotgun (WGS) entry which is preliminary data.</text>
</comment>